<evidence type="ECO:0000313" key="1">
    <source>
        <dbReference type="EMBL" id="NLF53762.1"/>
    </source>
</evidence>
<dbReference type="InterPro" id="IPR025543">
    <property type="entry name" value="Dodecin-like"/>
</dbReference>
<dbReference type="InterPro" id="IPR050049">
    <property type="entry name" value="Dodecin_bact"/>
</dbReference>
<dbReference type="PANTHER" id="PTHR39324:SF1">
    <property type="entry name" value="CALCIUM DODECIN"/>
    <property type="match status" value="1"/>
</dbReference>
<reference evidence="1 2" key="1">
    <citation type="journal article" date="2020" name="Biotechnol. Biofuels">
        <title>New insights from the biogas microbiome by comprehensive genome-resolved metagenomics of nearly 1600 species originating from multiple anaerobic digesters.</title>
        <authorList>
            <person name="Campanaro S."/>
            <person name="Treu L."/>
            <person name="Rodriguez-R L.M."/>
            <person name="Kovalovszki A."/>
            <person name="Ziels R.M."/>
            <person name="Maus I."/>
            <person name="Zhu X."/>
            <person name="Kougias P.G."/>
            <person name="Basile A."/>
            <person name="Luo G."/>
            <person name="Schluter A."/>
            <person name="Konstantinidis K.T."/>
            <person name="Angelidaki I."/>
        </authorList>
    </citation>
    <scope>NUCLEOTIDE SEQUENCE [LARGE SCALE GENOMIC DNA]</scope>
    <source>
        <strain evidence="1">AS06rmzACSIP_256</strain>
    </source>
</reference>
<organism evidence="1 2">
    <name type="scientific">Thauera phenolivorans</name>
    <dbReference type="NCBI Taxonomy" id="1792543"/>
    <lineage>
        <taxon>Bacteria</taxon>
        <taxon>Pseudomonadati</taxon>
        <taxon>Pseudomonadota</taxon>
        <taxon>Betaproteobacteria</taxon>
        <taxon>Rhodocyclales</taxon>
        <taxon>Zoogloeaceae</taxon>
        <taxon>Thauera</taxon>
    </lineage>
</organism>
<gene>
    <name evidence="1" type="ORF">GX576_05065</name>
</gene>
<dbReference type="Proteomes" id="UP000536534">
    <property type="component" value="Unassembled WGS sequence"/>
</dbReference>
<proteinExistence type="predicted"/>
<comment type="caution">
    <text evidence="1">The sequence shown here is derived from an EMBL/GenBank/DDBJ whole genome shotgun (WGS) entry which is preliminary data.</text>
</comment>
<evidence type="ECO:0000313" key="2">
    <source>
        <dbReference type="Proteomes" id="UP000536534"/>
    </source>
</evidence>
<dbReference type="AlphaFoldDB" id="A0A7X7LUR3"/>
<dbReference type="InterPro" id="IPR036694">
    <property type="entry name" value="Dodecin-like_sf"/>
</dbReference>
<dbReference type="Gene3D" id="3.30.1660.10">
    <property type="entry name" value="Flavin-binding protein dodecin"/>
    <property type="match status" value="1"/>
</dbReference>
<accession>A0A7X7LUR3</accession>
<dbReference type="OrthoDB" id="9805889at2"/>
<protein>
    <submittedName>
        <fullName evidence="1">Dodecin family protein</fullName>
    </submittedName>
</protein>
<dbReference type="Pfam" id="PF07311">
    <property type="entry name" value="Dodecin"/>
    <property type="match status" value="1"/>
</dbReference>
<dbReference type="PANTHER" id="PTHR39324">
    <property type="entry name" value="CALCIUM DODECIN"/>
    <property type="match status" value="1"/>
</dbReference>
<dbReference type="RefSeq" id="WP_068807843.1">
    <property type="nucleotide sequence ID" value="NZ_MBFM01000003.1"/>
</dbReference>
<dbReference type="EMBL" id="JAAYYV010000132">
    <property type="protein sequence ID" value="NLF53762.1"/>
    <property type="molecule type" value="Genomic_DNA"/>
</dbReference>
<dbReference type="InterPro" id="IPR009923">
    <property type="entry name" value="Dodecin"/>
</dbReference>
<dbReference type="SUPFAM" id="SSF89807">
    <property type="entry name" value="Dodecin-like"/>
    <property type="match status" value="1"/>
</dbReference>
<sequence length="69" mass="7680">MPNHVYKLVEIVGSSETGTDDAIRNALETAANTIRHIDWFEVMETRGHVVGGKVAHYQVTLKIGFRLDA</sequence>
<name>A0A7X7LUR3_9RHOO</name>
<dbReference type="NCBIfam" id="NF043052">
    <property type="entry name" value="DodecBact"/>
    <property type="match status" value="1"/>
</dbReference>